<dbReference type="Proteomes" id="UP001062846">
    <property type="component" value="Chromosome 6"/>
</dbReference>
<protein>
    <submittedName>
        <fullName evidence="1">Uncharacterized protein</fullName>
    </submittedName>
</protein>
<sequence>MELCGALHLIDLDFKPLGVFTIHPHKEPVAEGNEQTCCASLPEAKQSPATETCIIEEQPCLITSEETCCASIPEAKQSPATETCIIEEQPCLITSEEKARHSKVSVIVDQPSVAEKRNQSKDLEQKSMRIEEAPVVHFLLRGSRIGLMKEYITG</sequence>
<proteinExistence type="predicted"/>
<gene>
    <name evidence="1" type="ORF">RHMOL_Rhmol06G0274200</name>
</gene>
<dbReference type="EMBL" id="CM046393">
    <property type="protein sequence ID" value="KAI8552530.1"/>
    <property type="molecule type" value="Genomic_DNA"/>
</dbReference>
<comment type="caution">
    <text evidence="1">The sequence shown here is derived from an EMBL/GenBank/DDBJ whole genome shotgun (WGS) entry which is preliminary data.</text>
</comment>
<name>A0ACC0NGZ9_RHOML</name>
<accession>A0ACC0NGZ9</accession>
<keyword evidence="2" id="KW-1185">Reference proteome</keyword>
<evidence type="ECO:0000313" key="2">
    <source>
        <dbReference type="Proteomes" id="UP001062846"/>
    </source>
</evidence>
<evidence type="ECO:0000313" key="1">
    <source>
        <dbReference type="EMBL" id="KAI8552530.1"/>
    </source>
</evidence>
<reference evidence="1" key="1">
    <citation type="submission" date="2022-02" db="EMBL/GenBank/DDBJ databases">
        <title>Plant Genome Project.</title>
        <authorList>
            <person name="Zhang R.-G."/>
        </authorList>
    </citation>
    <scope>NUCLEOTIDE SEQUENCE</scope>
    <source>
        <strain evidence="1">AT1</strain>
    </source>
</reference>
<organism evidence="1 2">
    <name type="scientific">Rhododendron molle</name>
    <name type="common">Chinese azalea</name>
    <name type="synonym">Azalea mollis</name>
    <dbReference type="NCBI Taxonomy" id="49168"/>
    <lineage>
        <taxon>Eukaryota</taxon>
        <taxon>Viridiplantae</taxon>
        <taxon>Streptophyta</taxon>
        <taxon>Embryophyta</taxon>
        <taxon>Tracheophyta</taxon>
        <taxon>Spermatophyta</taxon>
        <taxon>Magnoliopsida</taxon>
        <taxon>eudicotyledons</taxon>
        <taxon>Gunneridae</taxon>
        <taxon>Pentapetalae</taxon>
        <taxon>asterids</taxon>
        <taxon>Ericales</taxon>
        <taxon>Ericaceae</taxon>
        <taxon>Ericoideae</taxon>
        <taxon>Rhodoreae</taxon>
        <taxon>Rhododendron</taxon>
    </lineage>
</organism>